<reference evidence="1" key="1">
    <citation type="submission" date="2020-07" db="EMBL/GenBank/DDBJ databases">
        <title>Huge and variable diversity of episymbiotic CPR bacteria and DPANN archaea in groundwater ecosystems.</title>
        <authorList>
            <person name="He C.Y."/>
            <person name="Keren R."/>
            <person name="Whittaker M."/>
            <person name="Farag I.F."/>
            <person name="Doudna J."/>
            <person name="Cate J.H.D."/>
            <person name="Banfield J.F."/>
        </authorList>
    </citation>
    <scope>NUCLEOTIDE SEQUENCE</scope>
    <source>
        <strain evidence="1">NC_groundwater_1225_Ag_S-0.1um_56_177</strain>
    </source>
</reference>
<comment type="caution">
    <text evidence="1">The sequence shown here is derived from an EMBL/GenBank/DDBJ whole genome shotgun (WGS) entry which is preliminary data.</text>
</comment>
<name>A0A932YX52_9BACT</name>
<accession>A0A932YX52</accession>
<organism evidence="1 2">
    <name type="scientific">Candidatus Sungiibacteriota bacterium</name>
    <dbReference type="NCBI Taxonomy" id="2750080"/>
    <lineage>
        <taxon>Bacteria</taxon>
        <taxon>Candidatus Sungiibacteriota</taxon>
    </lineage>
</organism>
<dbReference type="Proteomes" id="UP000756703">
    <property type="component" value="Unassembled WGS sequence"/>
</dbReference>
<evidence type="ECO:0000313" key="1">
    <source>
        <dbReference type="EMBL" id="MBI4132690.1"/>
    </source>
</evidence>
<protein>
    <submittedName>
        <fullName evidence="1">Uncharacterized protein</fullName>
    </submittedName>
</protein>
<dbReference type="AlphaFoldDB" id="A0A932YX52"/>
<sequence length="237" mass="27498">MSGIFFAHPHTLLDRVGEILSKVGPQKFFSSPDDEVKKAREGFAAYFFTLTLKKFTGRDWWLAQFGQSERQYPDFDFISFSEGPDEIRVESVELTGVYPHFENFEKMLAVVESKQKQYGNKALKFSLLIFVNHEKSEEWIQILRSHLTTPHPFLSIWTIHLRFKKGGMEVGKAVAQRIQPSPGLRVEANTDDQEIHKRQQLPSFLEERKEGNSAYIAFKPEFITKFRKKVRALSRAP</sequence>
<gene>
    <name evidence="1" type="ORF">HY473_01135</name>
</gene>
<feature type="non-terminal residue" evidence="1">
    <location>
        <position position="237"/>
    </location>
</feature>
<evidence type="ECO:0000313" key="2">
    <source>
        <dbReference type="Proteomes" id="UP000756703"/>
    </source>
</evidence>
<proteinExistence type="predicted"/>
<dbReference type="EMBL" id="JACQMI010000005">
    <property type="protein sequence ID" value="MBI4132690.1"/>
    <property type="molecule type" value="Genomic_DNA"/>
</dbReference>